<reference evidence="1 2" key="1">
    <citation type="submission" date="2016-01" db="EMBL/GenBank/DDBJ databases">
        <authorList>
            <person name="Oliw E.H."/>
        </authorList>
    </citation>
    <scope>NUCLEOTIDE SEQUENCE [LARGE SCALE GENOMIC DNA]</scope>
    <source>
        <strain evidence="1">LMG 22029</strain>
    </source>
</reference>
<accession>A0A158G5D8</accession>
<gene>
    <name evidence="1" type="ORF">AWB64_02204</name>
</gene>
<dbReference type="EMBL" id="FCOC02000004">
    <property type="protein sequence ID" value="SAL26630.1"/>
    <property type="molecule type" value="Genomic_DNA"/>
</dbReference>
<name>A0A158G5D8_CABSO</name>
<dbReference type="SUPFAM" id="SSF109854">
    <property type="entry name" value="DinB/YfiT-like putative metalloenzymes"/>
    <property type="match status" value="1"/>
</dbReference>
<dbReference type="InterPro" id="IPR034660">
    <property type="entry name" value="DinB/YfiT-like"/>
</dbReference>
<dbReference type="AlphaFoldDB" id="A0A158G5D8"/>
<dbReference type="PANTHER" id="PTHR36922:SF1">
    <property type="entry name" value="DUF1993 DOMAIN-CONTAINING PROTEIN"/>
    <property type="match status" value="1"/>
</dbReference>
<organism evidence="1 2">
    <name type="scientific">Caballeronia sordidicola</name>
    <name type="common">Burkholderia sordidicola</name>
    <dbReference type="NCBI Taxonomy" id="196367"/>
    <lineage>
        <taxon>Bacteria</taxon>
        <taxon>Pseudomonadati</taxon>
        <taxon>Pseudomonadota</taxon>
        <taxon>Betaproteobacteria</taxon>
        <taxon>Burkholderiales</taxon>
        <taxon>Burkholderiaceae</taxon>
        <taxon>Caballeronia</taxon>
    </lineage>
</organism>
<proteinExistence type="predicted"/>
<evidence type="ECO:0000313" key="2">
    <source>
        <dbReference type="Proteomes" id="UP000054893"/>
    </source>
</evidence>
<dbReference type="RefSeq" id="WP_060818684.1">
    <property type="nucleotide sequence ID" value="NZ_FCOC02000004.1"/>
</dbReference>
<dbReference type="PANTHER" id="PTHR36922">
    <property type="entry name" value="BLL2446 PROTEIN"/>
    <property type="match status" value="1"/>
</dbReference>
<protein>
    <submittedName>
        <fullName evidence="1">PF09351 domain protein</fullName>
    </submittedName>
</protein>
<dbReference type="Pfam" id="PF09351">
    <property type="entry name" value="DUF1993"/>
    <property type="match status" value="1"/>
</dbReference>
<sequence>MSVSMYRASIPVFIRGLEVLVSLIDKAEAHAQEKGLVDTDITTARLIDDMLPFTGQIQRASDTSKLSAVRLSSVEAPSFDDTETTFAQLRERLTNTLSYLKSIDKSTLEGSEAREITLKQRAGELKFNGSDYLFLFALPNFYFHVVTAYDILRHLGVQVGKLDYLGALNAA</sequence>
<evidence type="ECO:0000313" key="1">
    <source>
        <dbReference type="EMBL" id="SAL26630.1"/>
    </source>
</evidence>
<dbReference type="OrthoDB" id="338237at2"/>
<dbReference type="Gene3D" id="1.20.120.450">
    <property type="entry name" value="dinb family like domain"/>
    <property type="match status" value="1"/>
</dbReference>
<dbReference type="InterPro" id="IPR018531">
    <property type="entry name" value="DUF1993"/>
</dbReference>
<dbReference type="Proteomes" id="UP000054893">
    <property type="component" value="Unassembled WGS sequence"/>
</dbReference>